<dbReference type="InterPro" id="IPR003593">
    <property type="entry name" value="AAA+_ATPase"/>
</dbReference>
<evidence type="ECO:0000256" key="4">
    <source>
        <dbReference type="ARBA" id="ARBA00022840"/>
    </source>
</evidence>
<dbReference type="PANTHER" id="PTHR42711:SF5">
    <property type="entry name" value="ABC TRANSPORTER ATP-BINDING PROTEIN NATA"/>
    <property type="match status" value="1"/>
</dbReference>
<name>M0MWS9_9EURY</name>
<evidence type="ECO:0000256" key="1">
    <source>
        <dbReference type="ARBA" id="ARBA00005417"/>
    </source>
</evidence>
<comment type="similarity">
    <text evidence="1">Belongs to the ABC transporter superfamily.</text>
</comment>
<evidence type="ECO:0000313" key="8">
    <source>
        <dbReference type="Proteomes" id="UP000011625"/>
    </source>
</evidence>
<accession>M0MWS9</accession>
<comment type="caution">
    <text evidence="7">The sequence shown here is derived from an EMBL/GenBank/DDBJ whole genome shotgun (WGS) entry which is preliminary data.</text>
</comment>
<evidence type="ECO:0000256" key="2">
    <source>
        <dbReference type="ARBA" id="ARBA00022448"/>
    </source>
</evidence>
<keyword evidence="8" id="KW-1185">Reference proteome</keyword>
<gene>
    <name evidence="7" type="ORF">C450_17292</name>
</gene>
<evidence type="ECO:0000256" key="3">
    <source>
        <dbReference type="ARBA" id="ARBA00022741"/>
    </source>
</evidence>
<keyword evidence="4 7" id="KW-0067">ATP-binding</keyword>
<dbReference type="CDD" id="cd03230">
    <property type="entry name" value="ABC_DR_subfamily_A"/>
    <property type="match status" value="1"/>
</dbReference>
<dbReference type="InterPro" id="IPR027417">
    <property type="entry name" value="P-loop_NTPase"/>
</dbReference>
<dbReference type="AlphaFoldDB" id="M0MWS9"/>
<dbReference type="STRING" id="1227456.C450_17292"/>
<evidence type="ECO:0000259" key="6">
    <source>
        <dbReference type="PROSITE" id="PS50893"/>
    </source>
</evidence>
<feature type="domain" description="ABC transporter" evidence="6">
    <location>
        <begin position="5"/>
        <end position="226"/>
    </location>
</feature>
<dbReference type="EMBL" id="AOME01000078">
    <property type="protein sequence ID" value="EMA49294.1"/>
    <property type="molecule type" value="Genomic_DNA"/>
</dbReference>
<dbReference type="InterPro" id="IPR050763">
    <property type="entry name" value="ABC_transporter_ATP-binding"/>
</dbReference>
<dbReference type="PANTHER" id="PTHR42711">
    <property type="entry name" value="ABC TRANSPORTER ATP-BINDING PROTEIN"/>
    <property type="match status" value="1"/>
</dbReference>
<organism evidence="7 8">
    <name type="scientific">Halococcus salifodinae DSM 8989</name>
    <dbReference type="NCBI Taxonomy" id="1227456"/>
    <lineage>
        <taxon>Archaea</taxon>
        <taxon>Methanobacteriati</taxon>
        <taxon>Methanobacteriota</taxon>
        <taxon>Stenosarchaea group</taxon>
        <taxon>Halobacteria</taxon>
        <taxon>Halobacteriales</taxon>
        <taxon>Halococcaceae</taxon>
        <taxon>Halococcus</taxon>
    </lineage>
</organism>
<dbReference type="Proteomes" id="UP000011625">
    <property type="component" value="Unassembled WGS sequence"/>
</dbReference>
<reference evidence="7 8" key="1">
    <citation type="journal article" date="2014" name="PLoS Genet.">
        <title>Phylogenetically driven sequencing of extremely halophilic archaea reveals strategies for static and dynamic osmo-response.</title>
        <authorList>
            <person name="Becker E.A."/>
            <person name="Seitzer P.M."/>
            <person name="Tritt A."/>
            <person name="Larsen D."/>
            <person name="Krusor M."/>
            <person name="Yao A.I."/>
            <person name="Wu D."/>
            <person name="Madern D."/>
            <person name="Eisen J.A."/>
            <person name="Darling A.E."/>
            <person name="Facciotti M.T."/>
        </authorList>
    </citation>
    <scope>NUCLEOTIDE SEQUENCE [LARGE SCALE GENOMIC DNA]</scope>
    <source>
        <strain evidence="7 8">DSM 8989</strain>
    </source>
</reference>
<feature type="region of interest" description="Disordered" evidence="5">
    <location>
        <begin position="315"/>
        <end position="355"/>
    </location>
</feature>
<dbReference type="RefSeq" id="WP_005045497.1">
    <property type="nucleotide sequence ID" value="NZ_AOME01000078.1"/>
</dbReference>
<dbReference type="PATRIC" id="fig|1227456.3.peg.3517"/>
<dbReference type="InterPro" id="IPR003439">
    <property type="entry name" value="ABC_transporter-like_ATP-bd"/>
</dbReference>
<sequence length="355" mass="37122">MERALVAEDIHRKYGDRVALDGVSLSVDAGEVFALVGPNGAGKTTLVRALTGTTAVDGEVSVFGESPATVAKSRLGVLPQEFTPPERLSARELIAYYAGLYDAPRDVEGVLADVGLADTADTHYENLSGGQRRRTCVGATLVNDPDLLVLDEPTTGIDPAGRRDLRRLLADLADGGTTVLLTTHDMTEAERLADRVGLLADGRLAAVDSPAALVAEHGGENRIVVDLVADPIEDGTTIDDSDGTAPSPATAVDALGETGHRVELRDTELVVHGVDAADIGRVVDDLERTGIVYDGLEWRQPDLEDVYLAVTGQALVSGEEPVAEPTDDDGNDSDDTAAETPAKPNASDGETGVAQ</sequence>
<proteinExistence type="inferred from homology"/>
<dbReference type="GO" id="GO:0016887">
    <property type="term" value="F:ATP hydrolysis activity"/>
    <property type="evidence" value="ECO:0007669"/>
    <property type="project" value="InterPro"/>
</dbReference>
<feature type="compositionally biased region" description="Acidic residues" evidence="5">
    <location>
        <begin position="321"/>
        <end position="337"/>
    </location>
</feature>
<dbReference type="Gene3D" id="3.40.50.300">
    <property type="entry name" value="P-loop containing nucleotide triphosphate hydrolases"/>
    <property type="match status" value="1"/>
</dbReference>
<dbReference type="Pfam" id="PF00005">
    <property type="entry name" value="ABC_tran"/>
    <property type="match status" value="1"/>
</dbReference>
<evidence type="ECO:0000256" key="5">
    <source>
        <dbReference type="SAM" id="MobiDB-lite"/>
    </source>
</evidence>
<keyword evidence="2" id="KW-0813">Transport</keyword>
<keyword evidence="3" id="KW-0547">Nucleotide-binding</keyword>
<dbReference type="SMART" id="SM00382">
    <property type="entry name" value="AAA"/>
    <property type="match status" value="1"/>
</dbReference>
<protein>
    <submittedName>
        <fullName evidence="7">ABC transporter ATP-binding protein</fullName>
    </submittedName>
</protein>
<dbReference type="SUPFAM" id="SSF52540">
    <property type="entry name" value="P-loop containing nucleoside triphosphate hydrolases"/>
    <property type="match status" value="1"/>
</dbReference>
<evidence type="ECO:0000313" key="7">
    <source>
        <dbReference type="EMBL" id="EMA49294.1"/>
    </source>
</evidence>
<dbReference type="GO" id="GO:0005524">
    <property type="term" value="F:ATP binding"/>
    <property type="evidence" value="ECO:0007669"/>
    <property type="project" value="UniProtKB-KW"/>
</dbReference>
<dbReference type="PROSITE" id="PS50893">
    <property type="entry name" value="ABC_TRANSPORTER_2"/>
    <property type="match status" value="1"/>
</dbReference>
<dbReference type="OrthoDB" id="87732at2157"/>